<gene>
    <name evidence="3" type="ORF">B0I27_104209</name>
</gene>
<evidence type="ECO:0000259" key="2">
    <source>
        <dbReference type="Pfam" id="PF08327"/>
    </source>
</evidence>
<dbReference type="InterPro" id="IPR023393">
    <property type="entry name" value="START-like_dom_sf"/>
</dbReference>
<dbReference type="Gene3D" id="3.30.530.20">
    <property type="match status" value="1"/>
</dbReference>
<evidence type="ECO:0000313" key="4">
    <source>
        <dbReference type="Proteomes" id="UP000238034"/>
    </source>
</evidence>
<keyword evidence="4" id="KW-1185">Reference proteome</keyword>
<dbReference type="EMBL" id="PVTH01000004">
    <property type="protein sequence ID" value="PRY53199.1"/>
    <property type="molecule type" value="Genomic_DNA"/>
</dbReference>
<sequence>MTKENKISIEAVVNAPADTVWKAWNTPEHITQWNAADPSWHCPDSENDLQVNGSFKHRMEARDGSYGFDFEGKYDEVEPNKKIAYTMPDARTVTTSFSENEGKTMIKSTFDAELENSTELQRQGWQAILNNFVNYVESNKSTI</sequence>
<proteinExistence type="inferred from homology"/>
<organism evidence="3 4">
    <name type="scientific">Arcticibacter pallidicorallinus</name>
    <dbReference type="NCBI Taxonomy" id="1259464"/>
    <lineage>
        <taxon>Bacteria</taxon>
        <taxon>Pseudomonadati</taxon>
        <taxon>Bacteroidota</taxon>
        <taxon>Sphingobacteriia</taxon>
        <taxon>Sphingobacteriales</taxon>
        <taxon>Sphingobacteriaceae</taxon>
        <taxon>Arcticibacter</taxon>
    </lineage>
</organism>
<comment type="similarity">
    <text evidence="1">Belongs to the AHA1 family.</text>
</comment>
<feature type="domain" description="Activator of Hsp90 ATPase homologue 1/2-like C-terminal" evidence="2">
    <location>
        <begin position="14"/>
        <end position="137"/>
    </location>
</feature>
<protein>
    <submittedName>
        <fullName evidence="3">Uncharacterized protein YndB with AHSA1/START domain</fullName>
    </submittedName>
</protein>
<accession>A0A2T0U5K5</accession>
<evidence type="ECO:0000256" key="1">
    <source>
        <dbReference type="ARBA" id="ARBA00006817"/>
    </source>
</evidence>
<dbReference type="CDD" id="cd08897">
    <property type="entry name" value="SRPBCC_CalC_Aha1-like_4"/>
    <property type="match status" value="1"/>
</dbReference>
<dbReference type="RefSeq" id="WP_106292777.1">
    <property type="nucleotide sequence ID" value="NZ_PVTH01000004.1"/>
</dbReference>
<dbReference type="SUPFAM" id="SSF55961">
    <property type="entry name" value="Bet v1-like"/>
    <property type="match status" value="1"/>
</dbReference>
<comment type="caution">
    <text evidence="3">The sequence shown here is derived from an EMBL/GenBank/DDBJ whole genome shotgun (WGS) entry which is preliminary data.</text>
</comment>
<dbReference type="Pfam" id="PF08327">
    <property type="entry name" value="AHSA1"/>
    <property type="match status" value="1"/>
</dbReference>
<dbReference type="OrthoDB" id="384974at2"/>
<dbReference type="InterPro" id="IPR013538">
    <property type="entry name" value="ASHA1/2-like_C"/>
</dbReference>
<evidence type="ECO:0000313" key="3">
    <source>
        <dbReference type="EMBL" id="PRY53199.1"/>
    </source>
</evidence>
<dbReference type="AlphaFoldDB" id="A0A2T0U5K5"/>
<name>A0A2T0U5K5_9SPHI</name>
<reference evidence="3 4" key="1">
    <citation type="submission" date="2018-03" db="EMBL/GenBank/DDBJ databases">
        <title>Genomic Encyclopedia of Type Strains, Phase III (KMG-III): the genomes of soil and plant-associated and newly described type strains.</title>
        <authorList>
            <person name="Whitman W."/>
        </authorList>
    </citation>
    <scope>NUCLEOTIDE SEQUENCE [LARGE SCALE GENOMIC DNA]</scope>
    <source>
        <strain evidence="3 4">CGMCC 1.9313</strain>
    </source>
</reference>
<dbReference type="Proteomes" id="UP000238034">
    <property type="component" value="Unassembled WGS sequence"/>
</dbReference>